<accession>A0ACC3N9S7</accession>
<name>A0ACC3N9S7_9PEZI</name>
<protein>
    <submittedName>
        <fullName evidence="1">Uncharacterized protein</fullName>
    </submittedName>
</protein>
<dbReference type="Proteomes" id="UP001281147">
    <property type="component" value="Unassembled WGS sequence"/>
</dbReference>
<reference evidence="1" key="1">
    <citation type="submission" date="2023-07" db="EMBL/GenBank/DDBJ databases">
        <title>Black Yeasts Isolated from many extreme environments.</title>
        <authorList>
            <person name="Coleine C."/>
            <person name="Stajich J.E."/>
            <person name="Selbmann L."/>
        </authorList>
    </citation>
    <scope>NUCLEOTIDE SEQUENCE</scope>
    <source>
        <strain evidence="1">CCFEE 5714</strain>
    </source>
</reference>
<gene>
    <name evidence="1" type="ORF">LTR37_008731</name>
</gene>
<organism evidence="1 2">
    <name type="scientific">Vermiconidia calcicola</name>
    <dbReference type="NCBI Taxonomy" id="1690605"/>
    <lineage>
        <taxon>Eukaryota</taxon>
        <taxon>Fungi</taxon>
        <taxon>Dikarya</taxon>
        <taxon>Ascomycota</taxon>
        <taxon>Pezizomycotina</taxon>
        <taxon>Dothideomycetes</taxon>
        <taxon>Dothideomycetidae</taxon>
        <taxon>Mycosphaerellales</taxon>
        <taxon>Extremaceae</taxon>
        <taxon>Vermiconidia</taxon>
    </lineage>
</organism>
<dbReference type="EMBL" id="JAUTXU010000065">
    <property type="protein sequence ID" value="KAK3713046.1"/>
    <property type="molecule type" value="Genomic_DNA"/>
</dbReference>
<keyword evidence="2" id="KW-1185">Reference proteome</keyword>
<comment type="caution">
    <text evidence="1">The sequence shown here is derived from an EMBL/GenBank/DDBJ whole genome shotgun (WGS) entry which is preliminary data.</text>
</comment>
<evidence type="ECO:0000313" key="1">
    <source>
        <dbReference type="EMBL" id="KAK3713046.1"/>
    </source>
</evidence>
<proteinExistence type="predicted"/>
<evidence type="ECO:0000313" key="2">
    <source>
        <dbReference type="Proteomes" id="UP001281147"/>
    </source>
</evidence>
<sequence length="182" mass="20911">MRLDWLFFWNHKTASDNDWHPEPGANPIRYVDNLPPWAKRIDVEAATVDVAPLVCGTGALAHIRQLNSLGWTVPASIFRNKTTMMAMHRTVLYLTPLMLLCQACGFEYRYLIPRWSHDRERRREEEEVRKHVDVGLGTGAVSWALRMYVFGAGRAYWAPLDVIMGGALSDLMHREYVKAHGF</sequence>